<gene>
    <name evidence="1" type="ORF">ACFOE0_16840</name>
</gene>
<evidence type="ECO:0000313" key="2">
    <source>
        <dbReference type="Proteomes" id="UP001595621"/>
    </source>
</evidence>
<accession>A0ABV7GE74</accession>
<evidence type="ECO:0000313" key="1">
    <source>
        <dbReference type="EMBL" id="MFC3139833.1"/>
    </source>
</evidence>
<name>A0ABV7GE74_9GAMM</name>
<organism evidence="1 2">
    <name type="scientific">Shewanella submarina</name>
    <dbReference type="NCBI Taxonomy" id="2016376"/>
    <lineage>
        <taxon>Bacteria</taxon>
        <taxon>Pseudomonadati</taxon>
        <taxon>Pseudomonadota</taxon>
        <taxon>Gammaproteobacteria</taxon>
        <taxon>Alteromonadales</taxon>
        <taxon>Shewanellaceae</taxon>
        <taxon>Shewanella</taxon>
    </lineage>
</organism>
<dbReference type="SUPFAM" id="SSF51735">
    <property type="entry name" value="NAD(P)-binding Rossmann-fold domains"/>
    <property type="match status" value="1"/>
</dbReference>
<dbReference type="Gene3D" id="3.40.50.720">
    <property type="entry name" value="NAD(P)-binding Rossmann-like Domain"/>
    <property type="match status" value="1"/>
</dbReference>
<dbReference type="RefSeq" id="WP_248936324.1">
    <property type="nucleotide sequence ID" value="NZ_JAKILF010000004.1"/>
</dbReference>
<dbReference type="InterPro" id="IPR014843">
    <property type="entry name" value="Him1/Fmp52"/>
</dbReference>
<dbReference type="PANTHER" id="PTHR14097:SF7">
    <property type="entry name" value="OXIDOREDUCTASE HTATIP2"/>
    <property type="match status" value="1"/>
</dbReference>
<comment type="caution">
    <text evidence="1">The sequence shown here is derived from an EMBL/GenBank/DDBJ whole genome shotgun (WGS) entry which is preliminary data.</text>
</comment>
<proteinExistence type="predicted"/>
<dbReference type="Pfam" id="PF08732">
    <property type="entry name" value="HIM1"/>
    <property type="match status" value="1"/>
</dbReference>
<dbReference type="EMBL" id="JBHRTD010000017">
    <property type="protein sequence ID" value="MFC3139833.1"/>
    <property type="molecule type" value="Genomic_DNA"/>
</dbReference>
<dbReference type="InterPro" id="IPR036291">
    <property type="entry name" value="NAD(P)-bd_dom_sf"/>
</dbReference>
<keyword evidence="2" id="KW-1185">Reference proteome</keyword>
<dbReference type="PANTHER" id="PTHR14097">
    <property type="entry name" value="OXIDOREDUCTASE HTATIP2"/>
    <property type="match status" value="1"/>
</dbReference>
<sequence>MNKIVMLIAGSTGLTGHELVKLTLETPQVERVGTLSRRPLSIEHSKLTQYISNDLTADGFSADHSHSLVGVICLGTTIKQAGSKEKLKAIDVDLVVATAANMRQMGVEHIIIVSCLGANPRSFSHYLRCKGEMEQAVTALKFKRTTFLQPGPLAGDRQQTRSDEKLLQAVAKVLKPFAVGRLANYLPIQADTVAAAIIQLSLNPTETEVSRVTSSRMQTLVTESANR</sequence>
<protein>
    <submittedName>
        <fullName evidence="1">NAD(P)H-binding protein</fullName>
    </submittedName>
</protein>
<reference evidence="2" key="1">
    <citation type="journal article" date="2019" name="Int. J. Syst. Evol. Microbiol.">
        <title>The Global Catalogue of Microorganisms (GCM) 10K type strain sequencing project: providing services to taxonomists for standard genome sequencing and annotation.</title>
        <authorList>
            <consortium name="The Broad Institute Genomics Platform"/>
            <consortium name="The Broad Institute Genome Sequencing Center for Infectious Disease"/>
            <person name="Wu L."/>
            <person name="Ma J."/>
        </authorList>
    </citation>
    <scope>NUCLEOTIDE SEQUENCE [LARGE SCALE GENOMIC DNA]</scope>
    <source>
        <strain evidence="2">KCTC 52277</strain>
    </source>
</reference>
<dbReference type="Proteomes" id="UP001595621">
    <property type="component" value="Unassembled WGS sequence"/>
</dbReference>